<dbReference type="Proteomes" id="UP000078240">
    <property type="component" value="Unassembled WGS sequence"/>
</dbReference>
<proteinExistence type="predicted"/>
<evidence type="ECO:0000313" key="2">
    <source>
        <dbReference type="Proteomes" id="UP000078240"/>
    </source>
</evidence>
<sequence>MAATALYNTMDAVLHGIDDLKEWELMITWCSLPNSLENHIHGIAECSSTDREAQREFAKAAAEARAIVMSTLSPELLERVAARLNMNTATAETIVETARKIVLTDVDYQQTLFEFVNLDRLDFPSLVSFTDRMNWLWRIVKAHHDRTNDMMYVTVGLKAIQCYHPDVYKTLCDQDTLDIGDIEYWLDFLAQTDDEFC</sequence>
<protein>
    <submittedName>
        <fullName evidence="1">Uncharacterized protein</fullName>
    </submittedName>
</protein>
<organism evidence="1 2">
    <name type="scientific">Purpureocillium lilacinum</name>
    <name type="common">Paecilomyces lilacinus</name>
    <dbReference type="NCBI Taxonomy" id="33203"/>
    <lineage>
        <taxon>Eukaryota</taxon>
        <taxon>Fungi</taxon>
        <taxon>Dikarya</taxon>
        <taxon>Ascomycota</taxon>
        <taxon>Pezizomycotina</taxon>
        <taxon>Sordariomycetes</taxon>
        <taxon>Hypocreomycetidae</taxon>
        <taxon>Hypocreales</taxon>
        <taxon>Ophiocordycipitaceae</taxon>
        <taxon>Purpureocillium</taxon>
    </lineage>
</organism>
<reference evidence="1 2" key="1">
    <citation type="submission" date="2016-01" db="EMBL/GenBank/DDBJ databases">
        <title>Biosynthesis of antibiotic leucinostatins and their inhibition on Phytophthora in bio-control Purpureocillium lilacinum.</title>
        <authorList>
            <person name="Wang G."/>
            <person name="Liu Z."/>
            <person name="Lin R."/>
            <person name="Li E."/>
            <person name="Mao Z."/>
            <person name="Ling J."/>
            <person name="Yin W."/>
            <person name="Xie B."/>
        </authorList>
    </citation>
    <scope>NUCLEOTIDE SEQUENCE [LARGE SCALE GENOMIC DNA]</scope>
    <source>
        <strain evidence="1">PLBJ-1</strain>
    </source>
</reference>
<gene>
    <name evidence="1" type="ORF">VFPBJ_07827</name>
</gene>
<comment type="caution">
    <text evidence="1">The sequence shown here is derived from an EMBL/GenBank/DDBJ whole genome shotgun (WGS) entry which is preliminary data.</text>
</comment>
<dbReference type="AlphaFoldDB" id="A0A179GHL8"/>
<accession>A0A179GHL8</accession>
<evidence type="ECO:0000313" key="1">
    <source>
        <dbReference type="EMBL" id="OAQ77355.1"/>
    </source>
</evidence>
<name>A0A179GHL8_PURLI</name>
<dbReference type="EMBL" id="LSBH01000006">
    <property type="protein sequence ID" value="OAQ77355.1"/>
    <property type="molecule type" value="Genomic_DNA"/>
</dbReference>